<gene>
    <name evidence="1" type="ORF">GCM10014715_78030</name>
</gene>
<sequence length="70" mass="7577">MPAAHPDGVGELTHRRSLTCVFDPPPDTAQDLFLPVGEVVRAPVHRCPCKTRAWRHGSVRAAGTRPGPVQ</sequence>
<accession>A0A919E480</accession>
<comment type="caution">
    <text evidence="1">The sequence shown here is derived from an EMBL/GenBank/DDBJ whole genome shotgun (WGS) entry which is preliminary data.</text>
</comment>
<organism evidence="1 2">
    <name type="scientific">Streptomyces spiralis</name>
    <dbReference type="NCBI Taxonomy" id="66376"/>
    <lineage>
        <taxon>Bacteria</taxon>
        <taxon>Bacillati</taxon>
        <taxon>Actinomycetota</taxon>
        <taxon>Actinomycetes</taxon>
        <taxon>Kitasatosporales</taxon>
        <taxon>Streptomycetaceae</taxon>
        <taxon>Streptomyces</taxon>
    </lineage>
</organism>
<reference evidence="1" key="2">
    <citation type="submission" date="2020-09" db="EMBL/GenBank/DDBJ databases">
        <authorList>
            <person name="Sun Q."/>
            <person name="Ohkuma M."/>
        </authorList>
    </citation>
    <scope>NUCLEOTIDE SEQUENCE</scope>
    <source>
        <strain evidence="1">JCM 3302</strain>
    </source>
</reference>
<protein>
    <submittedName>
        <fullName evidence="1">Uncharacterized protein</fullName>
    </submittedName>
</protein>
<dbReference type="EMBL" id="BNBC01000059">
    <property type="protein sequence ID" value="GHF10779.1"/>
    <property type="molecule type" value="Genomic_DNA"/>
</dbReference>
<proteinExistence type="predicted"/>
<name>A0A919E480_9ACTN</name>
<dbReference type="Proteomes" id="UP000641386">
    <property type="component" value="Unassembled WGS sequence"/>
</dbReference>
<dbReference type="AlphaFoldDB" id="A0A919E480"/>
<evidence type="ECO:0000313" key="1">
    <source>
        <dbReference type="EMBL" id="GHF10779.1"/>
    </source>
</evidence>
<keyword evidence="2" id="KW-1185">Reference proteome</keyword>
<reference evidence="1" key="1">
    <citation type="journal article" date="2014" name="Int. J. Syst. Evol. Microbiol.">
        <title>Complete genome sequence of Corynebacterium casei LMG S-19264T (=DSM 44701T), isolated from a smear-ripened cheese.</title>
        <authorList>
            <consortium name="US DOE Joint Genome Institute (JGI-PGF)"/>
            <person name="Walter F."/>
            <person name="Albersmeier A."/>
            <person name="Kalinowski J."/>
            <person name="Ruckert C."/>
        </authorList>
    </citation>
    <scope>NUCLEOTIDE SEQUENCE</scope>
    <source>
        <strain evidence="1">JCM 3302</strain>
    </source>
</reference>
<evidence type="ECO:0000313" key="2">
    <source>
        <dbReference type="Proteomes" id="UP000641386"/>
    </source>
</evidence>